<name>A0AAN9EZL4_CROPI</name>
<proteinExistence type="predicted"/>
<dbReference type="Proteomes" id="UP001372338">
    <property type="component" value="Unassembled WGS sequence"/>
</dbReference>
<dbReference type="EMBL" id="JAYWIO010000004">
    <property type="protein sequence ID" value="KAK7266834.1"/>
    <property type="molecule type" value="Genomic_DNA"/>
</dbReference>
<feature type="region of interest" description="Disordered" evidence="1">
    <location>
        <begin position="59"/>
        <end position="125"/>
    </location>
</feature>
<gene>
    <name evidence="2" type="ORF">RIF29_19491</name>
</gene>
<dbReference type="AlphaFoldDB" id="A0AAN9EZL4"/>
<evidence type="ECO:0000256" key="1">
    <source>
        <dbReference type="SAM" id="MobiDB-lite"/>
    </source>
</evidence>
<protein>
    <submittedName>
        <fullName evidence="2">Uncharacterized protein</fullName>
    </submittedName>
</protein>
<keyword evidence="3" id="KW-1185">Reference proteome</keyword>
<sequence>MSMMTSSSTEFLIPPHYDVRSGIIAILSHSDCSASFPSSCFPCYPLTCFLMPRMKNATVNNNEDSDGMPLREYMTMSGRRRRAERRMEHGEPSQVAPDRSSSSSSQGEGEGEAEGKGKGKGKRTG</sequence>
<evidence type="ECO:0000313" key="3">
    <source>
        <dbReference type="Proteomes" id="UP001372338"/>
    </source>
</evidence>
<comment type="caution">
    <text evidence="2">The sequence shown here is derived from an EMBL/GenBank/DDBJ whole genome shotgun (WGS) entry which is preliminary data.</text>
</comment>
<accession>A0AAN9EZL4</accession>
<reference evidence="2 3" key="1">
    <citation type="submission" date="2024-01" db="EMBL/GenBank/DDBJ databases">
        <title>The genomes of 5 underutilized Papilionoideae crops provide insights into root nodulation and disease resistanc.</title>
        <authorList>
            <person name="Yuan L."/>
        </authorList>
    </citation>
    <scope>NUCLEOTIDE SEQUENCE [LARGE SCALE GENOMIC DNA]</scope>
    <source>
        <strain evidence="2">ZHUSHIDOU_FW_LH</strain>
        <tissue evidence="2">Leaf</tissue>
    </source>
</reference>
<organism evidence="2 3">
    <name type="scientific">Crotalaria pallida</name>
    <name type="common">Smooth rattlebox</name>
    <name type="synonym">Crotalaria striata</name>
    <dbReference type="NCBI Taxonomy" id="3830"/>
    <lineage>
        <taxon>Eukaryota</taxon>
        <taxon>Viridiplantae</taxon>
        <taxon>Streptophyta</taxon>
        <taxon>Embryophyta</taxon>
        <taxon>Tracheophyta</taxon>
        <taxon>Spermatophyta</taxon>
        <taxon>Magnoliopsida</taxon>
        <taxon>eudicotyledons</taxon>
        <taxon>Gunneridae</taxon>
        <taxon>Pentapetalae</taxon>
        <taxon>rosids</taxon>
        <taxon>fabids</taxon>
        <taxon>Fabales</taxon>
        <taxon>Fabaceae</taxon>
        <taxon>Papilionoideae</taxon>
        <taxon>50 kb inversion clade</taxon>
        <taxon>genistoids sensu lato</taxon>
        <taxon>core genistoids</taxon>
        <taxon>Crotalarieae</taxon>
        <taxon>Crotalaria</taxon>
    </lineage>
</organism>
<evidence type="ECO:0000313" key="2">
    <source>
        <dbReference type="EMBL" id="KAK7266834.1"/>
    </source>
</evidence>